<evidence type="ECO:0000313" key="2">
    <source>
        <dbReference type="Proteomes" id="UP000288805"/>
    </source>
</evidence>
<protein>
    <submittedName>
        <fullName evidence="1">Putative ribonuclease H protein</fullName>
    </submittedName>
</protein>
<dbReference type="Proteomes" id="UP000288805">
    <property type="component" value="Unassembled WGS sequence"/>
</dbReference>
<dbReference type="AlphaFoldDB" id="A0A438BNI1"/>
<dbReference type="EMBL" id="QGNW01002702">
    <property type="protein sequence ID" value="RVW12499.1"/>
    <property type="molecule type" value="Genomic_DNA"/>
</dbReference>
<accession>A0A438BNI1</accession>
<organism evidence="1 2">
    <name type="scientific">Vitis vinifera</name>
    <name type="common">Grape</name>
    <dbReference type="NCBI Taxonomy" id="29760"/>
    <lineage>
        <taxon>Eukaryota</taxon>
        <taxon>Viridiplantae</taxon>
        <taxon>Streptophyta</taxon>
        <taxon>Embryophyta</taxon>
        <taxon>Tracheophyta</taxon>
        <taxon>Spermatophyta</taxon>
        <taxon>Magnoliopsida</taxon>
        <taxon>eudicotyledons</taxon>
        <taxon>Gunneridae</taxon>
        <taxon>Pentapetalae</taxon>
        <taxon>rosids</taxon>
        <taxon>Vitales</taxon>
        <taxon>Vitaceae</taxon>
        <taxon>Viteae</taxon>
        <taxon>Vitis</taxon>
    </lineage>
</organism>
<proteinExistence type="predicted"/>
<sequence length="351" mass="39726">MANAHRRRNQMNRVKVNGRWYNEEREIKEEAGRGGCGGLEKPFMEEEVFRALSGCCGEKALGPDGFSMAFWQFSWEFVKEEGLKDFRPISLVGGLYKWLAKVLANRMKGVLAKVISTSQNAFVEGRQIMDAVLVANEAIDSIVKSNRGMGFGERWCRWIKWCLSTVRRISCCIWAVKAISGLRANLEKSELIPVGRVENVDELADEFGYKVGKLPSTYLGMPLGAPFKCVAARDEIEERFRKKLAMWKRQYISKGGRITLVCNTLSNLPIYFMSIFQMPRVVRIKLEKIQRDFLWGGGALEQKPHLVRWSIVCLDKRSGGLGVKSLGLSIGLSLANEFGALQMKERHFGTK</sequence>
<comment type="caution">
    <text evidence="1">The sequence shown here is derived from an EMBL/GenBank/DDBJ whole genome shotgun (WGS) entry which is preliminary data.</text>
</comment>
<name>A0A438BNI1_VITVI</name>
<dbReference type="PANTHER" id="PTHR33116:SF78">
    <property type="entry name" value="OS12G0587133 PROTEIN"/>
    <property type="match status" value="1"/>
</dbReference>
<reference evidence="1 2" key="1">
    <citation type="journal article" date="2018" name="PLoS Genet.">
        <title>Population sequencing reveals clonal diversity and ancestral inbreeding in the grapevine cultivar Chardonnay.</title>
        <authorList>
            <person name="Roach M.J."/>
            <person name="Johnson D.L."/>
            <person name="Bohlmann J."/>
            <person name="van Vuuren H.J."/>
            <person name="Jones S.J."/>
            <person name="Pretorius I.S."/>
            <person name="Schmidt S.A."/>
            <person name="Borneman A.R."/>
        </authorList>
    </citation>
    <scope>NUCLEOTIDE SEQUENCE [LARGE SCALE GENOMIC DNA]</scope>
    <source>
        <strain evidence="2">cv. Chardonnay</strain>
        <tissue evidence="1">Leaf</tissue>
    </source>
</reference>
<gene>
    <name evidence="1" type="primary">VvCHDh000004_755</name>
    <name evidence="1" type="ORF">CK203_082425</name>
</gene>
<evidence type="ECO:0000313" key="1">
    <source>
        <dbReference type="EMBL" id="RVW12499.1"/>
    </source>
</evidence>
<dbReference type="PANTHER" id="PTHR33116">
    <property type="entry name" value="REVERSE TRANSCRIPTASE ZINC-BINDING DOMAIN-CONTAINING PROTEIN-RELATED-RELATED"/>
    <property type="match status" value="1"/>
</dbReference>